<proteinExistence type="predicted"/>
<reference evidence="4" key="2">
    <citation type="journal article" date="2009" name="Genome Res.">
        <title>Comparative genomic analyses of the human fungal pathogens Coccidioides and their relatives.</title>
        <authorList>
            <person name="Sharpton T.J."/>
            <person name="Stajich J.E."/>
            <person name="Rounsley S.D."/>
            <person name="Gardner M.J."/>
            <person name="Wortman J.R."/>
            <person name="Jordar V.S."/>
            <person name="Maiti R."/>
            <person name="Kodira C.D."/>
            <person name="Neafsey D.E."/>
            <person name="Zeng Q."/>
            <person name="Hung C.-Y."/>
            <person name="McMahan C."/>
            <person name="Muszewska A."/>
            <person name="Grynberg M."/>
            <person name="Mandel M.A."/>
            <person name="Kellner E.M."/>
            <person name="Barker B.M."/>
            <person name="Galgiani J.N."/>
            <person name="Orbach M.J."/>
            <person name="Kirkland T.N."/>
            <person name="Cole G.T."/>
            <person name="Henn M.R."/>
            <person name="Birren B.W."/>
            <person name="Taylor J.W."/>
        </authorList>
    </citation>
    <scope>NUCLEOTIDE SEQUENCE [LARGE SCALE GENOMIC DNA]</scope>
    <source>
        <strain evidence="4">RMSCC 3488</strain>
    </source>
</reference>
<feature type="transmembrane region" description="Helical" evidence="1">
    <location>
        <begin position="20"/>
        <end position="41"/>
    </location>
</feature>
<evidence type="ECO:0000313" key="3">
    <source>
        <dbReference type="EMBL" id="KMM67519.1"/>
    </source>
</evidence>
<dbReference type="SUPFAM" id="SSF81383">
    <property type="entry name" value="F-box domain"/>
    <property type="match status" value="1"/>
</dbReference>
<dbReference type="InterPro" id="IPR036047">
    <property type="entry name" value="F-box-like_dom_sf"/>
</dbReference>
<dbReference type="InterPro" id="IPR001810">
    <property type="entry name" value="F-box_dom"/>
</dbReference>
<evidence type="ECO:0000259" key="2">
    <source>
        <dbReference type="Pfam" id="PF00646"/>
    </source>
</evidence>
<dbReference type="OrthoDB" id="4181564at2759"/>
<accession>A0A0J6FF44</accession>
<reference evidence="3 4" key="1">
    <citation type="submission" date="2007-06" db="EMBL/GenBank/DDBJ databases">
        <title>The Genome Sequence of Coccidioides posadasii RMSCC_3488.</title>
        <authorList>
            <consortium name="Coccidioides Genome Resources Consortium"/>
            <consortium name="The Broad Institute Genome Sequencing Platform"/>
            <person name="Henn M.R."/>
            <person name="Sykes S."/>
            <person name="Young S."/>
            <person name="Jaffe D."/>
            <person name="Berlin A."/>
            <person name="Alvarez P."/>
            <person name="Butler J."/>
            <person name="Gnerre S."/>
            <person name="Grabherr M."/>
            <person name="Mauceli E."/>
            <person name="Brockman W."/>
            <person name="Kodira C."/>
            <person name="Alvarado L."/>
            <person name="Zeng Q."/>
            <person name="Crawford M."/>
            <person name="Antoine C."/>
            <person name="Devon K."/>
            <person name="Galgiani J."/>
            <person name="Orsborn K."/>
            <person name="Lewis M.L."/>
            <person name="Nusbaum C."/>
            <person name="Galagan J."/>
            <person name="Birren B."/>
        </authorList>
    </citation>
    <scope>NUCLEOTIDE SEQUENCE [LARGE SCALE GENOMIC DNA]</scope>
    <source>
        <strain evidence="3 4">RMSCC 3488</strain>
    </source>
</reference>
<name>A0A0J6FF44_COCPO</name>
<organism evidence="3 4">
    <name type="scientific">Coccidioides posadasii RMSCC 3488</name>
    <dbReference type="NCBI Taxonomy" id="454284"/>
    <lineage>
        <taxon>Eukaryota</taxon>
        <taxon>Fungi</taxon>
        <taxon>Dikarya</taxon>
        <taxon>Ascomycota</taxon>
        <taxon>Pezizomycotina</taxon>
        <taxon>Eurotiomycetes</taxon>
        <taxon>Eurotiomycetidae</taxon>
        <taxon>Onygenales</taxon>
        <taxon>Onygenaceae</taxon>
        <taxon>Coccidioides</taxon>
    </lineage>
</organism>
<dbReference type="Pfam" id="PF00646">
    <property type="entry name" value="F-box"/>
    <property type="match status" value="1"/>
</dbReference>
<sequence>MDSTPALPEDWADSYPDKQQLKSLGIAALIIMIVFAICMMLSKFWVQRKPVEPPPPITKLPIDIVLCVSDYLSPMDKLCFSLSCKSAWNALNGVQNSPRFGHPMKFSTSSFPHSRDHNLRSGYWQLLRRLEDSRFRCCAGCLKLHPVSEFSTHDLATVADQRTCMFGSLVGVIPLCPCIQLTFRTKLNLTAQLRKLAIANKTTDGLDTDAVFLSDWHECRYTQGSTKVHARHTPMLNQDGRLVITSHYTVDARRKLALVDFPGFCCPHRTISALVLASLDSSSKNDFSCKWCGTRIVNCSGASGDNFVLETSRVLGKSEDVADQEWHLQTTGAFEQFDILGPRRQWPGRSWDDIDDN</sequence>
<reference evidence="4" key="3">
    <citation type="journal article" date="2010" name="Genome Res.">
        <title>Population genomic sequencing of Coccidioides fungi reveals recent hybridization and transposon control.</title>
        <authorList>
            <person name="Neafsey D.E."/>
            <person name="Barker B.M."/>
            <person name="Sharpton T.J."/>
            <person name="Stajich J.E."/>
            <person name="Park D.J."/>
            <person name="Whiston E."/>
            <person name="Hung C.-Y."/>
            <person name="McMahan C."/>
            <person name="White J."/>
            <person name="Sykes S."/>
            <person name="Heiman D."/>
            <person name="Young S."/>
            <person name="Zeng Q."/>
            <person name="Abouelleil A."/>
            <person name="Aftuck L."/>
            <person name="Bessette D."/>
            <person name="Brown A."/>
            <person name="FitzGerald M."/>
            <person name="Lui A."/>
            <person name="Macdonald J.P."/>
            <person name="Priest M."/>
            <person name="Orbach M.J."/>
            <person name="Galgiani J.N."/>
            <person name="Kirkland T.N."/>
            <person name="Cole G.T."/>
            <person name="Birren B.W."/>
            <person name="Henn M.R."/>
            <person name="Taylor J.W."/>
            <person name="Rounsley S.D."/>
        </authorList>
    </citation>
    <scope>NUCLEOTIDE SEQUENCE [LARGE SCALE GENOMIC DNA]</scope>
    <source>
        <strain evidence="4">RMSCC 3488</strain>
    </source>
</reference>
<feature type="domain" description="F-box" evidence="2">
    <location>
        <begin position="57"/>
        <end position="86"/>
    </location>
</feature>
<evidence type="ECO:0000256" key="1">
    <source>
        <dbReference type="SAM" id="Phobius"/>
    </source>
</evidence>
<evidence type="ECO:0000313" key="4">
    <source>
        <dbReference type="Proteomes" id="UP000054567"/>
    </source>
</evidence>
<protein>
    <recommendedName>
        <fullName evidence="2">F-box domain-containing protein</fullName>
    </recommendedName>
</protein>
<dbReference type="AlphaFoldDB" id="A0A0J6FF44"/>
<dbReference type="Proteomes" id="UP000054567">
    <property type="component" value="Unassembled WGS sequence"/>
</dbReference>
<gene>
    <name evidence="3" type="ORF">CPAG_03853</name>
</gene>
<keyword evidence="1" id="KW-1133">Transmembrane helix</keyword>
<dbReference type="EMBL" id="DS268110">
    <property type="protein sequence ID" value="KMM67519.1"/>
    <property type="molecule type" value="Genomic_DNA"/>
</dbReference>
<keyword evidence="1" id="KW-0812">Transmembrane</keyword>
<dbReference type="VEuPathDB" id="FungiDB:CPAG_03853"/>
<keyword evidence="1" id="KW-0472">Membrane</keyword>